<evidence type="ECO:0000256" key="4">
    <source>
        <dbReference type="ARBA" id="ARBA00022840"/>
    </source>
</evidence>
<dbReference type="Gene3D" id="3.30.420.40">
    <property type="match status" value="2"/>
</dbReference>
<evidence type="ECO:0000256" key="1">
    <source>
        <dbReference type="ARBA" id="ARBA00004496"/>
    </source>
</evidence>
<dbReference type="GO" id="GO:0005524">
    <property type="term" value="F:ATP binding"/>
    <property type="evidence" value="ECO:0007669"/>
    <property type="project" value="UniProtKB-KW"/>
</dbReference>
<comment type="subcellular location">
    <subcellularLocation>
        <location evidence="1">Cytoplasm</location>
    </subcellularLocation>
</comment>
<accession>A0A9D1CWG0</accession>
<name>A0A9D1CWG0_9FIRM</name>
<keyword evidence="2" id="KW-0963">Cytoplasm</keyword>
<dbReference type="PANTHER" id="PTHR42749:SF1">
    <property type="entry name" value="CELL SHAPE-DETERMINING PROTEIN MREB"/>
    <property type="match status" value="1"/>
</dbReference>
<dbReference type="AlphaFoldDB" id="A0A9D1CWG0"/>
<organism evidence="7 8">
    <name type="scientific">Candidatus Pullichristensenella stercorigallinarum</name>
    <dbReference type="NCBI Taxonomy" id="2840909"/>
    <lineage>
        <taxon>Bacteria</taxon>
        <taxon>Bacillati</taxon>
        <taxon>Bacillota</taxon>
        <taxon>Clostridia</taxon>
        <taxon>Candidatus Pullichristensenella</taxon>
    </lineage>
</organism>
<keyword evidence="5" id="KW-0133">Cell shape</keyword>
<dbReference type="SUPFAM" id="SSF53067">
    <property type="entry name" value="Actin-like ATPase domain"/>
    <property type="match status" value="2"/>
</dbReference>
<dbReference type="PANTHER" id="PTHR42749">
    <property type="entry name" value="CELL SHAPE-DETERMINING PROTEIN MREB"/>
    <property type="match status" value="1"/>
</dbReference>
<comment type="caution">
    <text evidence="7">The sequence shown here is derived from an EMBL/GenBank/DDBJ whole genome shotgun (WGS) entry which is preliminary data.</text>
</comment>
<dbReference type="InterPro" id="IPR004753">
    <property type="entry name" value="MreB"/>
</dbReference>
<dbReference type="Proteomes" id="UP000824260">
    <property type="component" value="Unassembled WGS sequence"/>
</dbReference>
<sequence length="339" mass="35525">MGWEIGVDLGTRNVRMVLDGEGEALAQAAALAVRAGEETPLCAGDAAMALYGRECAGVEVCFPVSDGTLRNGEHARRMFQWLYSLSGDRSRSKRLRALVTCAPFARPVQQDALLQAALDAGAVEAALLRSDAAMAVGAGLDILAPEASLLVDVGAGKISATLFTRGLVAAYAYLPYGVLRIDERLARMLRTERGYLVGPKTAEDIKQSMAAADGGAGVGMRVAGLNLQTRLPEIFEVEPEMVARASESVIAEILGMAASVVDNAPEELAADLNDTACVLAGGGALLPGLDKRIGDHLGIPCRVADAPLACAGAGLKKIMENAPDYELLILEKMARTARH</sequence>
<reference evidence="7" key="1">
    <citation type="submission" date="2020-10" db="EMBL/GenBank/DDBJ databases">
        <authorList>
            <person name="Gilroy R."/>
        </authorList>
    </citation>
    <scope>NUCLEOTIDE SEQUENCE</scope>
    <source>
        <strain evidence="7">ChiSjej6B24-2974</strain>
    </source>
</reference>
<keyword evidence="3" id="KW-0547">Nucleotide-binding</keyword>
<evidence type="ECO:0000313" key="7">
    <source>
        <dbReference type="EMBL" id="HIQ81470.1"/>
    </source>
</evidence>
<gene>
    <name evidence="7" type="ORF">IAA52_00025</name>
</gene>
<dbReference type="GO" id="GO:0005737">
    <property type="term" value="C:cytoplasm"/>
    <property type="evidence" value="ECO:0007669"/>
    <property type="project" value="UniProtKB-SubCell"/>
</dbReference>
<dbReference type="Pfam" id="PF06723">
    <property type="entry name" value="MreB_Mbl"/>
    <property type="match status" value="1"/>
</dbReference>
<dbReference type="PRINTS" id="PR01652">
    <property type="entry name" value="SHAPEPROTEIN"/>
</dbReference>
<proteinExistence type="inferred from homology"/>
<dbReference type="InterPro" id="IPR043129">
    <property type="entry name" value="ATPase_NBD"/>
</dbReference>
<protein>
    <submittedName>
        <fullName evidence="7">Rod shape-determining protein</fullName>
    </submittedName>
</protein>
<dbReference type="EMBL" id="DVFZ01000001">
    <property type="protein sequence ID" value="HIQ81470.1"/>
    <property type="molecule type" value="Genomic_DNA"/>
</dbReference>
<evidence type="ECO:0000256" key="6">
    <source>
        <dbReference type="ARBA" id="ARBA00023458"/>
    </source>
</evidence>
<dbReference type="InterPro" id="IPR056546">
    <property type="entry name" value="MreB_MamK-like"/>
</dbReference>
<dbReference type="GO" id="GO:0000902">
    <property type="term" value="P:cell morphogenesis"/>
    <property type="evidence" value="ECO:0007669"/>
    <property type="project" value="InterPro"/>
</dbReference>
<comment type="similarity">
    <text evidence="6">Belongs to the FtsA/MreB family.</text>
</comment>
<evidence type="ECO:0000256" key="5">
    <source>
        <dbReference type="ARBA" id="ARBA00022960"/>
    </source>
</evidence>
<evidence type="ECO:0000256" key="3">
    <source>
        <dbReference type="ARBA" id="ARBA00022741"/>
    </source>
</evidence>
<keyword evidence="4" id="KW-0067">ATP-binding</keyword>
<dbReference type="GO" id="GO:0008360">
    <property type="term" value="P:regulation of cell shape"/>
    <property type="evidence" value="ECO:0007669"/>
    <property type="project" value="UniProtKB-KW"/>
</dbReference>
<evidence type="ECO:0000313" key="8">
    <source>
        <dbReference type="Proteomes" id="UP000824260"/>
    </source>
</evidence>
<reference evidence="7" key="2">
    <citation type="journal article" date="2021" name="PeerJ">
        <title>Extensive microbial diversity within the chicken gut microbiome revealed by metagenomics and culture.</title>
        <authorList>
            <person name="Gilroy R."/>
            <person name="Ravi A."/>
            <person name="Getino M."/>
            <person name="Pursley I."/>
            <person name="Horton D.L."/>
            <person name="Alikhan N.F."/>
            <person name="Baker D."/>
            <person name="Gharbi K."/>
            <person name="Hall N."/>
            <person name="Watson M."/>
            <person name="Adriaenssens E.M."/>
            <person name="Foster-Nyarko E."/>
            <person name="Jarju S."/>
            <person name="Secka A."/>
            <person name="Antonio M."/>
            <person name="Oren A."/>
            <person name="Chaudhuri R.R."/>
            <person name="La Ragione R."/>
            <person name="Hildebrand F."/>
            <person name="Pallen M.J."/>
        </authorList>
    </citation>
    <scope>NUCLEOTIDE SEQUENCE</scope>
    <source>
        <strain evidence="7">ChiSjej6B24-2974</strain>
    </source>
</reference>
<evidence type="ECO:0000256" key="2">
    <source>
        <dbReference type="ARBA" id="ARBA00022490"/>
    </source>
</evidence>